<comment type="caution">
    <text evidence="5">The sequence shown here is derived from an EMBL/GenBank/DDBJ whole genome shotgun (WGS) entry which is preliminary data.</text>
</comment>
<keyword evidence="6" id="KW-1185">Reference proteome</keyword>
<keyword evidence="3" id="KW-0539">Nucleus</keyword>
<feature type="domain" description="HTH myb-type" evidence="4">
    <location>
        <begin position="9"/>
        <end position="36"/>
    </location>
</feature>
<dbReference type="InterPro" id="IPR017930">
    <property type="entry name" value="Myb_dom"/>
</dbReference>
<dbReference type="InterPro" id="IPR015495">
    <property type="entry name" value="Myb_TF_plants"/>
</dbReference>
<dbReference type="PANTHER" id="PTHR10641:SF1362">
    <property type="entry name" value="MYB TRANSCRIPTION FACTOR MIXTA-LIKE PROTEIN"/>
    <property type="match status" value="1"/>
</dbReference>
<dbReference type="Proteomes" id="UP000265520">
    <property type="component" value="Unassembled WGS sequence"/>
</dbReference>
<dbReference type="Gene3D" id="1.10.10.60">
    <property type="entry name" value="Homeodomain-like"/>
    <property type="match status" value="1"/>
</dbReference>
<evidence type="ECO:0000256" key="2">
    <source>
        <dbReference type="ARBA" id="ARBA00023125"/>
    </source>
</evidence>
<dbReference type="PANTHER" id="PTHR10641">
    <property type="entry name" value="MYB FAMILY TRANSCRIPTION FACTOR"/>
    <property type="match status" value="1"/>
</dbReference>
<dbReference type="AlphaFoldDB" id="A0A392TGF7"/>
<evidence type="ECO:0000259" key="4">
    <source>
        <dbReference type="PROSITE" id="PS51294"/>
    </source>
</evidence>
<reference evidence="5 6" key="1">
    <citation type="journal article" date="2018" name="Front. Plant Sci.">
        <title>Red Clover (Trifolium pratense) and Zigzag Clover (T. medium) - A Picture of Genomic Similarities and Differences.</title>
        <authorList>
            <person name="Dluhosova J."/>
            <person name="Istvanek J."/>
            <person name="Nedelnik J."/>
            <person name="Repkova J."/>
        </authorList>
    </citation>
    <scope>NUCLEOTIDE SEQUENCE [LARGE SCALE GENOMIC DNA]</scope>
    <source>
        <strain evidence="6">cv. 10/8</strain>
        <tissue evidence="5">Leaf</tissue>
    </source>
</reference>
<dbReference type="EMBL" id="LXQA010575301">
    <property type="protein sequence ID" value="MCI60098.1"/>
    <property type="molecule type" value="Genomic_DNA"/>
</dbReference>
<evidence type="ECO:0000313" key="6">
    <source>
        <dbReference type="Proteomes" id="UP000265520"/>
    </source>
</evidence>
<protein>
    <submittedName>
        <fullName evidence="5">Transcription factor MYB3-like</fullName>
    </submittedName>
</protein>
<dbReference type="GO" id="GO:0005634">
    <property type="term" value="C:nucleus"/>
    <property type="evidence" value="ECO:0007669"/>
    <property type="project" value="UniProtKB-SubCell"/>
</dbReference>
<dbReference type="GO" id="GO:0003677">
    <property type="term" value="F:DNA binding"/>
    <property type="evidence" value="ECO:0007669"/>
    <property type="project" value="UniProtKB-KW"/>
</dbReference>
<evidence type="ECO:0000256" key="1">
    <source>
        <dbReference type="ARBA" id="ARBA00004123"/>
    </source>
</evidence>
<feature type="non-terminal residue" evidence="5">
    <location>
        <position position="36"/>
    </location>
</feature>
<evidence type="ECO:0000256" key="3">
    <source>
        <dbReference type="ARBA" id="ARBA00023242"/>
    </source>
</evidence>
<dbReference type="InterPro" id="IPR001005">
    <property type="entry name" value="SANT/Myb"/>
</dbReference>
<accession>A0A392TGF7</accession>
<dbReference type="Pfam" id="PF00249">
    <property type="entry name" value="Myb_DNA-binding"/>
    <property type="match status" value="1"/>
</dbReference>
<proteinExistence type="predicted"/>
<comment type="subcellular location">
    <subcellularLocation>
        <location evidence="1">Nucleus</location>
    </subcellularLocation>
</comment>
<evidence type="ECO:0000313" key="5">
    <source>
        <dbReference type="EMBL" id="MCI60098.1"/>
    </source>
</evidence>
<name>A0A392TGF7_9FABA</name>
<dbReference type="CDD" id="cd00167">
    <property type="entry name" value="SANT"/>
    <property type="match status" value="1"/>
</dbReference>
<keyword evidence="2" id="KW-0238">DNA-binding</keyword>
<dbReference type="PROSITE" id="PS51294">
    <property type="entry name" value="HTH_MYB"/>
    <property type="match status" value="1"/>
</dbReference>
<sequence length="36" mass="3994">MGKAPCCEKHGVRRGSWTPEEDQALVDYINKHGHGS</sequence>
<dbReference type="InterPro" id="IPR009057">
    <property type="entry name" value="Homeodomain-like_sf"/>
</dbReference>
<dbReference type="SUPFAM" id="SSF46689">
    <property type="entry name" value="Homeodomain-like"/>
    <property type="match status" value="1"/>
</dbReference>
<organism evidence="5 6">
    <name type="scientific">Trifolium medium</name>
    <dbReference type="NCBI Taxonomy" id="97028"/>
    <lineage>
        <taxon>Eukaryota</taxon>
        <taxon>Viridiplantae</taxon>
        <taxon>Streptophyta</taxon>
        <taxon>Embryophyta</taxon>
        <taxon>Tracheophyta</taxon>
        <taxon>Spermatophyta</taxon>
        <taxon>Magnoliopsida</taxon>
        <taxon>eudicotyledons</taxon>
        <taxon>Gunneridae</taxon>
        <taxon>Pentapetalae</taxon>
        <taxon>rosids</taxon>
        <taxon>fabids</taxon>
        <taxon>Fabales</taxon>
        <taxon>Fabaceae</taxon>
        <taxon>Papilionoideae</taxon>
        <taxon>50 kb inversion clade</taxon>
        <taxon>NPAAA clade</taxon>
        <taxon>Hologalegina</taxon>
        <taxon>IRL clade</taxon>
        <taxon>Trifolieae</taxon>
        <taxon>Trifolium</taxon>
    </lineage>
</organism>